<dbReference type="PANTHER" id="PTHR33973">
    <property type="entry name" value="OS07G0153300 PROTEIN"/>
    <property type="match status" value="1"/>
</dbReference>
<comment type="caution">
    <text evidence="2">The sequence shown here is derived from an EMBL/GenBank/DDBJ whole genome shotgun (WGS) entry which is preliminary data.</text>
</comment>
<sequence length="300" mass="34939">MASQWLEGTIRHRRKIPVLHEFKYKIGMLALDLDDWETITSSSPFFSLERFNWMSLYRRDYLNPEVPSLRQAVFNQVKSATGWAPDGPIELITHPRYLGYVFNPVSFYLCYNHGESPRNGDVPRVILAQITNTPWKQRHVYCLECHQPGATLAGAWHTERFAFSKRFHVSPFNGMDQQYQWLFSFKGPELRIHMNVQQGQEKHFDATLVVQRSPFDRRTLHRSLRRFPLETLKGTAGIYWNALKLKLKGAPFYTHPDKLDKTDSQYRKGVEDKGAEITLTPAPRHSESDDIAGRVSSWRT</sequence>
<feature type="compositionally biased region" description="Basic and acidic residues" evidence="1">
    <location>
        <begin position="263"/>
        <end position="275"/>
    </location>
</feature>
<evidence type="ECO:0000313" key="2">
    <source>
        <dbReference type="EMBL" id="OJT00456.1"/>
    </source>
</evidence>
<keyword evidence="3" id="KW-1185">Reference proteome</keyword>
<evidence type="ECO:0000313" key="3">
    <source>
        <dbReference type="Proteomes" id="UP000183986"/>
    </source>
</evidence>
<dbReference type="InterPro" id="IPR010775">
    <property type="entry name" value="DUF1365"/>
</dbReference>
<dbReference type="AlphaFoldDB" id="A0A1M2UYN5"/>
<dbReference type="OrthoDB" id="9778801at2"/>
<accession>A0A1M2UYN5</accession>
<dbReference type="Proteomes" id="UP000183986">
    <property type="component" value="Unassembled WGS sequence"/>
</dbReference>
<reference evidence="2" key="1">
    <citation type="submission" date="2016-11" db="EMBL/GenBank/DDBJ databases">
        <title>Draft Genome Sequence of Marinobacter hydrocarbonoclasticus strain STW2, a polyaromatic aromatic hydrocarbon degrading and denitrifying bacterium from rhizosphere of Seagrass Enhalus acodoides.</title>
        <authorList>
            <person name="Ling J."/>
            <person name="Dong J."/>
        </authorList>
    </citation>
    <scope>NUCLEOTIDE SEQUENCE [LARGE SCALE GENOMIC DNA]</scope>
    <source>
        <strain evidence="2">STW2</strain>
    </source>
</reference>
<protein>
    <submittedName>
        <fullName evidence="2">DUF1365 domain-containing protein</fullName>
    </submittedName>
</protein>
<dbReference type="Pfam" id="PF07103">
    <property type="entry name" value="DUF1365"/>
    <property type="match status" value="1"/>
</dbReference>
<proteinExistence type="predicted"/>
<organism evidence="2 3">
    <name type="scientific">Marinobacter nauticus</name>
    <name type="common">Marinobacter hydrocarbonoclasticus</name>
    <name type="synonym">Marinobacter aquaeolei</name>
    <dbReference type="NCBI Taxonomy" id="2743"/>
    <lineage>
        <taxon>Bacteria</taxon>
        <taxon>Pseudomonadati</taxon>
        <taxon>Pseudomonadota</taxon>
        <taxon>Gammaproteobacteria</taxon>
        <taxon>Pseudomonadales</taxon>
        <taxon>Marinobacteraceae</taxon>
        <taxon>Marinobacter</taxon>
    </lineage>
</organism>
<dbReference type="EMBL" id="MPKY01000001">
    <property type="protein sequence ID" value="OJT00456.1"/>
    <property type="molecule type" value="Genomic_DNA"/>
</dbReference>
<evidence type="ECO:0000256" key="1">
    <source>
        <dbReference type="SAM" id="MobiDB-lite"/>
    </source>
</evidence>
<dbReference type="RefSeq" id="WP_072677334.1">
    <property type="nucleotide sequence ID" value="NZ_MPKY01000001.1"/>
</dbReference>
<feature type="region of interest" description="Disordered" evidence="1">
    <location>
        <begin position="263"/>
        <end position="300"/>
    </location>
</feature>
<dbReference type="PANTHER" id="PTHR33973:SF4">
    <property type="entry name" value="OS07G0153300 PROTEIN"/>
    <property type="match status" value="1"/>
</dbReference>
<gene>
    <name evidence="2" type="ORF">BEE62_10440</name>
</gene>
<name>A0A1M2UYN5_MARNT</name>